<dbReference type="AlphaFoldDB" id="A0A1F8EV67"/>
<dbReference type="EMBL" id="MGJI01000027">
    <property type="protein sequence ID" value="OGN03949.1"/>
    <property type="molecule type" value="Genomic_DNA"/>
</dbReference>
<gene>
    <name evidence="1" type="ORF">A2831_00060</name>
</gene>
<dbReference type="Proteomes" id="UP000177507">
    <property type="component" value="Unassembled WGS sequence"/>
</dbReference>
<sequence>MTIVQALFLIDGPSRNICNKILTENFNLFSRVQGSSYNHQTWEGGYLDHITEVMNWAVVLYGAISRERTLPFSLSDALLVLFLHDIEKPWKYKLTLGNQLKIRTSLKSKEAQKEFRDKKLSEYGIVLSAEQENAMRYAEGENNDYTNLRRVMNELAGFCHICDILSARVFHNYPRRDMPGLGQAQRINGDLSNFHLPDLSLS</sequence>
<organism evidence="1 2">
    <name type="scientific">Candidatus Yanofskybacteria bacterium RIFCSPHIGHO2_01_FULL_44_17</name>
    <dbReference type="NCBI Taxonomy" id="1802668"/>
    <lineage>
        <taxon>Bacteria</taxon>
        <taxon>Candidatus Yanofskyibacteriota</taxon>
    </lineage>
</organism>
<reference evidence="1 2" key="1">
    <citation type="journal article" date="2016" name="Nat. Commun.">
        <title>Thousands of microbial genomes shed light on interconnected biogeochemical processes in an aquifer system.</title>
        <authorList>
            <person name="Anantharaman K."/>
            <person name="Brown C.T."/>
            <person name="Hug L.A."/>
            <person name="Sharon I."/>
            <person name="Castelle C.J."/>
            <person name="Probst A.J."/>
            <person name="Thomas B.C."/>
            <person name="Singh A."/>
            <person name="Wilkins M.J."/>
            <person name="Karaoz U."/>
            <person name="Brodie E.L."/>
            <person name="Williams K.H."/>
            <person name="Hubbard S.S."/>
            <person name="Banfield J.F."/>
        </authorList>
    </citation>
    <scope>NUCLEOTIDE SEQUENCE [LARGE SCALE GENOMIC DNA]</scope>
</reference>
<protein>
    <recommendedName>
        <fullName evidence="3">HD domain-containing protein</fullName>
    </recommendedName>
</protein>
<proteinExistence type="predicted"/>
<evidence type="ECO:0000313" key="1">
    <source>
        <dbReference type="EMBL" id="OGN03949.1"/>
    </source>
</evidence>
<evidence type="ECO:0008006" key="3">
    <source>
        <dbReference type="Google" id="ProtNLM"/>
    </source>
</evidence>
<comment type="caution">
    <text evidence="1">The sequence shown here is derived from an EMBL/GenBank/DDBJ whole genome shotgun (WGS) entry which is preliminary data.</text>
</comment>
<accession>A0A1F8EV67</accession>
<name>A0A1F8EV67_9BACT</name>
<evidence type="ECO:0000313" key="2">
    <source>
        <dbReference type="Proteomes" id="UP000177507"/>
    </source>
</evidence>